<proteinExistence type="predicted"/>
<accession>A0AAV5LRZ1</accession>
<dbReference type="Proteomes" id="UP001054252">
    <property type="component" value="Unassembled WGS sequence"/>
</dbReference>
<dbReference type="AlphaFoldDB" id="A0AAV5LRZ1"/>
<comment type="caution">
    <text evidence="2">The sequence shown here is derived from an EMBL/GenBank/DDBJ whole genome shotgun (WGS) entry which is preliminary data.</text>
</comment>
<reference evidence="2 3" key="1">
    <citation type="journal article" date="2021" name="Commun. Biol.">
        <title>The genome of Shorea leprosula (Dipterocarpaceae) highlights the ecological relevance of drought in aseasonal tropical rainforests.</title>
        <authorList>
            <person name="Ng K.K.S."/>
            <person name="Kobayashi M.J."/>
            <person name="Fawcett J.A."/>
            <person name="Hatakeyama M."/>
            <person name="Paape T."/>
            <person name="Ng C.H."/>
            <person name="Ang C.C."/>
            <person name="Tnah L.H."/>
            <person name="Lee C.T."/>
            <person name="Nishiyama T."/>
            <person name="Sese J."/>
            <person name="O'Brien M.J."/>
            <person name="Copetti D."/>
            <person name="Mohd Noor M.I."/>
            <person name="Ong R.C."/>
            <person name="Putra M."/>
            <person name="Sireger I.Z."/>
            <person name="Indrioko S."/>
            <person name="Kosugi Y."/>
            <person name="Izuno A."/>
            <person name="Isagi Y."/>
            <person name="Lee S.L."/>
            <person name="Shimizu K.K."/>
        </authorList>
    </citation>
    <scope>NUCLEOTIDE SEQUENCE [LARGE SCALE GENOMIC DNA]</scope>
    <source>
        <strain evidence="2">214</strain>
    </source>
</reference>
<dbReference type="EMBL" id="BPVZ01000137">
    <property type="protein sequence ID" value="GKV39930.1"/>
    <property type="molecule type" value="Genomic_DNA"/>
</dbReference>
<evidence type="ECO:0000313" key="3">
    <source>
        <dbReference type="Proteomes" id="UP001054252"/>
    </source>
</evidence>
<feature type="domain" description="Retrovirus-related Pol polyprotein from transposon TNT 1-94-like beta-barrel" evidence="1">
    <location>
        <begin position="103"/>
        <end position="149"/>
    </location>
</feature>
<gene>
    <name evidence="2" type="ORF">SLEP1_g47624</name>
</gene>
<evidence type="ECO:0000313" key="2">
    <source>
        <dbReference type="EMBL" id="GKV39930.1"/>
    </source>
</evidence>
<evidence type="ECO:0000259" key="1">
    <source>
        <dbReference type="Pfam" id="PF22936"/>
    </source>
</evidence>
<dbReference type="Pfam" id="PF22936">
    <property type="entry name" value="Pol_BBD"/>
    <property type="match status" value="1"/>
</dbReference>
<dbReference type="InterPro" id="IPR054722">
    <property type="entry name" value="PolX-like_BBD"/>
</dbReference>
<organism evidence="2 3">
    <name type="scientific">Rubroshorea leprosula</name>
    <dbReference type="NCBI Taxonomy" id="152421"/>
    <lineage>
        <taxon>Eukaryota</taxon>
        <taxon>Viridiplantae</taxon>
        <taxon>Streptophyta</taxon>
        <taxon>Embryophyta</taxon>
        <taxon>Tracheophyta</taxon>
        <taxon>Spermatophyta</taxon>
        <taxon>Magnoliopsida</taxon>
        <taxon>eudicotyledons</taxon>
        <taxon>Gunneridae</taxon>
        <taxon>Pentapetalae</taxon>
        <taxon>rosids</taxon>
        <taxon>malvids</taxon>
        <taxon>Malvales</taxon>
        <taxon>Dipterocarpaceae</taxon>
        <taxon>Rubroshorea</taxon>
    </lineage>
</organism>
<name>A0AAV5LRZ1_9ROSI</name>
<keyword evidence="3" id="KW-1185">Reference proteome</keyword>
<sequence>MLVSLPDRFEPKVAAIEESCDLSRLSIKALNGKLQAHEKRLAMRSDKSVEGAFQAKHKGKYLVASSDGKPRQVQQANFTEDQNEEDYMFVAMHSCFVTSEDSWYVDSGCTNHMVRDVKLFTKLDRSIRTRVKLGNGYVVQAEGKGNVSI</sequence>
<protein>
    <recommendedName>
        <fullName evidence="1">Retrovirus-related Pol polyprotein from transposon TNT 1-94-like beta-barrel domain-containing protein</fullName>
    </recommendedName>
</protein>